<gene>
    <name evidence="7" type="primary">atpH</name>
    <name evidence="8" type="ORF">C3B54_111430</name>
</gene>
<keyword evidence="6 7" id="KW-0066">ATP synthesis</keyword>
<evidence type="ECO:0000256" key="5">
    <source>
        <dbReference type="ARBA" id="ARBA00023136"/>
    </source>
</evidence>
<evidence type="ECO:0000313" key="9">
    <source>
        <dbReference type="Proteomes" id="UP000243077"/>
    </source>
</evidence>
<keyword evidence="7" id="KW-0139">CF(1)</keyword>
<evidence type="ECO:0000256" key="7">
    <source>
        <dbReference type="HAMAP-Rule" id="MF_01416"/>
    </source>
</evidence>
<keyword evidence="2 7" id="KW-0813">Transport</keyword>
<sequence length="262" mass="27310">MGAQTRESLEAVAQHASSTKGHSVAHVAGLFQAGRALAAHPSLLAALADHGHDASQRSTLLDGALGSLDKASRELLDHVVGLGWSAPADLLKGIEEYGIRLSAGLTDTDVLVSHLLQLSRTIRGHAELQLALSDKRASAESKRSIVTALGAKSMDKVALEVAAHVASQPRGRRSSDALIDAARLVCAEDGRGLAEVSVATELSAAQLKTVQQTVVKRFGTECYLDVVIAPEIIGGARIQVGDVVIDGSVDTQLNAMRLQLAG</sequence>
<name>A0A2L2BRS3_9MICO</name>
<keyword evidence="5 7" id="KW-0472">Membrane</keyword>
<dbReference type="GO" id="GO:0046933">
    <property type="term" value="F:proton-transporting ATP synthase activity, rotational mechanism"/>
    <property type="evidence" value="ECO:0007669"/>
    <property type="project" value="UniProtKB-UniRule"/>
</dbReference>
<dbReference type="GO" id="GO:0005886">
    <property type="term" value="C:plasma membrane"/>
    <property type="evidence" value="ECO:0007669"/>
    <property type="project" value="UniProtKB-SubCell"/>
</dbReference>
<dbReference type="OrthoDB" id="5242917at2"/>
<comment type="function">
    <text evidence="7">F(1)F(0) ATP synthase produces ATP from ADP in the presence of a proton or sodium gradient. F-type ATPases consist of two structural domains, F(1) containing the extramembraneous catalytic core and F(0) containing the membrane proton channel, linked together by a central stalk and a peripheral stalk. During catalysis, ATP synthesis in the catalytic domain of F(1) is coupled via a rotary mechanism of the central stalk subunits to proton translocation.</text>
</comment>
<evidence type="ECO:0000256" key="1">
    <source>
        <dbReference type="ARBA" id="ARBA00004370"/>
    </source>
</evidence>
<comment type="similarity">
    <text evidence="7">Belongs to the ATPase delta chain family.</text>
</comment>
<dbReference type="GO" id="GO:0045259">
    <property type="term" value="C:proton-transporting ATP synthase complex"/>
    <property type="evidence" value="ECO:0007669"/>
    <property type="project" value="UniProtKB-KW"/>
</dbReference>
<dbReference type="PRINTS" id="PR00125">
    <property type="entry name" value="ATPASEDELTA"/>
</dbReference>
<dbReference type="InterPro" id="IPR000711">
    <property type="entry name" value="ATPase_OSCP/dsu"/>
</dbReference>
<comment type="subcellular location">
    <subcellularLocation>
        <location evidence="7">Cell membrane</location>
        <topology evidence="7">Peripheral membrane protein</topology>
    </subcellularLocation>
    <subcellularLocation>
        <location evidence="1">Membrane</location>
    </subcellularLocation>
</comment>
<dbReference type="KEGG" id="psai:C3B54_111430"/>
<accession>A0A2L2BRS3</accession>
<organism evidence="8 9">
    <name type="scientific">Pontimonas salivibrio</name>
    <dbReference type="NCBI Taxonomy" id="1159327"/>
    <lineage>
        <taxon>Bacteria</taxon>
        <taxon>Bacillati</taxon>
        <taxon>Actinomycetota</taxon>
        <taxon>Actinomycetes</taxon>
        <taxon>Micrococcales</taxon>
        <taxon>Microbacteriaceae</taxon>
        <taxon>Pontimonas</taxon>
    </lineage>
</organism>
<dbReference type="RefSeq" id="WP_104913858.1">
    <property type="nucleotide sequence ID" value="NZ_CP026923.1"/>
</dbReference>
<keyword evidence="4 7" id="KW-0406">Ion transport</keyword>
<keyword evidence="3 7" id="KW-0375">Hydrogen ion transport</keyword>
<proteinExistence type="inferred from homology"/>
<evidence type="ECO:0000256" key="3">
    <source>
        <dbReference type="ARBA" id="ARBA00022781"/>
    </source>
</evidence>
<keyword evidence="7" id="KW-1003">Cell membrane</keyword>
<keyword evidence="9" id="KW-1185">Reference proteome</keyword>
<reference evidence="8 9" key="1">
    <citation type="submission" date="2018-02" db="EMBL/GenBank/DDBJ databases">
        <title>Complete genome of the streamlined marine actinobacterium Pontimonas salivibrio CL-TW6 adapted to coastal planktonic lifestype.</title>
        <authorList>
            <person name="Cho B.C."/>
            <person name="Hardies S.C."/>
            <person name="Jang G.I."/>
            <person name="Hwang C.Y."/>
        </authorList>
    </citation>
    <scope>NUCLEOTIDE SEQUENCE [LARGE SCALE GENOMIC DNA]</scope>
    <source>
        <strain evidence="8 9">CL-TW6</strain>
    </source>
</reference>
<dbReference type="HAMAP" id="MF_01416">
    <property type="entry name" value="ATP_synth_delta_bact"/>
    <property type="match status" value="1"/>
</dbReference>
<dbReference type="Pfam" id="PF00213">
    <property type="entry name" value="OSCP"/>
    <property type="match status" value="1"/>
</dbReference>
<dbReference type="PANTHER" id="PTHR11910">
    <property type="entry name" value="ATP SYNTHASE DELTA CHAIN"/>
    <property type="match status" value="1"/>
</dbReference>
<dbReference type="AlphaFoldDB" id="A0A2L2BRS3"/>
<dbReference type="Proteomes" id="UP000243077">
    <property type="component" value="Chromosome"/>
</dbReference>
<comment type="function">
    <text evidence="7">This protein is part of the stalk that links CF(0) to CF(1). It either transmits conformational changes from CF(0) to CF(1) or is implicated in proton conduction.</text>
</comment>
<dbReference type="EMBL" id="CP026923">
    <property type="protein sequence ID" value="AVG24373.1"/>
    <property type="molecule type" value="Genomic_DNA"/>
</dbReference>
<evidence type="ECO:0000256" key="4">
    <source>
        <dbReference type="ARBA" id="ARBA00023065"/>
    </source>
</evidence>
<evidence type="ECO:0000313" key="8">
    <source>
        <dbReference type="EMBL" id="AVG24373.1"/>
    </source>
</evidence>
<evidence type="ECO:0000256" key="2">
    <source>
        <dbReference type="ARBA" id="ARBA00022448"/>
    </source>
</evidence>
<evidence type="ECO:0000256" key="6">
    <source>
        <dbReference type="ARBA" id="ARBA00023310"/>
    </source>
</evidence>
<protein>
    <recommendedName>
        <fullName evidence="7">ATP synthase subunit delta</fullName>
    </recommendedName>
    <alternativeName>
        <fullName evidence="7">ATP synthase F(1) sector subunit delta</fullName>
    </alternativeName>
    <alternativeName>
        <fullName evidence="7">F-type ATPase subunit delta</fullName>
        <shortName evidence="7">F-ATPase subunit delta</shortName>
    </alternativeName>
</protein>